<keyword evidence="7" id="KW-1185">Reference proteome</keyword>
<dbReference type="FunCoup" id="A0A286UM75">
    <property type="interactions" value="43"/>
</dbReference>
<dbReference type="Gene3D" id="3.40.630.10">
    <property type="entry name" value="Zn peptidases"/>
    <property type="match status" value="1"/>
</dbReference>
<dbReference type="Gene3D" id="3.50.30.30">
    <property type="match status" value="1"/>
</dbReference>
<feature type="domain" description="Transferrin receptor-like dimerisation" evidence="4">
    <location>
        <begin position="828"/>
        <end position="913"/>
    </location>
</feature>
<keyword evidence="2" id="KW-0472">Membrane</keyword>
<feature type="domain" description="PA" evidence="3">
    <location>
        <begin position="253"/>
        <end position="330"/>
    </location>
</feature>
<dbReference type="CDD" id="cd08022">
    <property type="entry name" value="M28_PSMA_like"/>
    <property type="match status" value="1"/>
</dbReference>
<evidence type="ECO:0000256" key="1">
    <source>
        <dbReference type="ARBA" id="ARBA00005634"/>
    </source>
</evidence>
<keyword evidence="2" id="KW-1133">Transmembrane helix</keyword>
<dbReference type="Pfam" id="PF04389">
    <property type="entry name" value="Peptidase_M28"/>
    <property type="match status" value="1"/>
</dbReference>
<dbReference type="InParanoid" id="A0A286UM75"/>
<sequence>MVVVLDTIESEKLRLEADYIEELPFLDTHVRSNLNNGNSSSARRSRRLSRKTQWVLLTAVLLLTIGTINLITVKKRRRVPGGGERLRFSIDSANQGRRLGFLDTILDSTTSEELFVSIPSTKSAISASRKYASRPHIAGSEEDLDDARSILELFQTQFGIPVPTQEPVFSAGSPQSQKAIKDIPFLLTPQAWIDTYYPVMNMPLDRSVEVLGEDNSPVWAADLTEDGDPGDPVAARFRDFIPTFHGLSMDGEVEGQLVYANYGRKEDYDTLEAAGADLTGKIVIVRYGGIFRGLKVKGAQERGAVGVLIYSDLRDDGAVTAENGYETYPNGPARNPDSVQRGSVQFISMYPGDPTTPGYPAYENVTRSEALNKPSIPSLPISWNNAKRLLEEIGDASENRLLSGKSSARKIRLVNHNDEKVTPIWNTMAVIPGHIKDEVVIVGNHRDAWVLGGADPISGTVSLHEIIRGFGALLRSGWRPMRTILFASWDAEEYGLVGSTEWGEDFEDWIRENVVAYLNTDVSSAGSRYSVSASPSLSNIIVKTAKDLAHPTEEGKSLWDARTDSGPFGGAFSPDFEVQHEVGQKIMTSSRTGVHPLGSGSDYTVFLQRIGIASTDQGFEGTPNDAPYHYHSIYDSQKWQEVYADPGFHRHVAIAKSLGLLALRMSDAVVVPLNTTQYALELDDYLDVVEHAASDAETEFTVLRKSITNLQQASYALDAEKKVAEERLLELLKGMHDTYMRERSGRRHKNFWFGVRNVLRGLLGISPIYPPRRIESADVDSILYDWFNLASPTLEKEEGRHLPRHTHVIPPPDSEREAMAQQFPVREVIEALKRVRRINKMLTSFERGFISEGGIKDREWYRHLGVAPGKWLGYGATTFPALTEALTIENNSTLAAYEAKRLQELIDQLTTSLHI</sequence>
<dbReference type="Gene3D" id="1.20.930.40">
    <property type="entry name" value="Transferrin receptor-like, dimerisation domain"/>
    <property type="match status" value="1"/>
</dbReference>
<dbReference type="GO" id="GO:0004180">
    <property type="term" value="F:carboxypeptidase activity"/>
    <property type="evidence" value="ECO:0007669"/>
    <property type="project" value="TreeGrafter"/>
</dbReference>
<evidence type="ECO:0000259" key="3">
    <source>
        <dbReference type="Pfam" id="PF02225"/>
    </source>
</evidence>
<dbReference type="STRING" id="2282107.A0A286UM75"/>
<organism evidence="6 7">
    <name type="scientific">Pyrrhoderma noxium</name>
    <dbReference type="NCBI Taxonomy" id="2282107"/>
    <lineage>
        <taxon>Eukaryota</taxon>
        <taxon>Fungi</taxon>
        <taxon>Dikarya</taxon>
        <taxon>Basidiomycota</taxon>
        <taxon>Agaricomycotina</taxon>
        <taxon>Agaricomycetes</taxon>
        <taxon>Hymenochaetales</taxon>
        <taxon>Hymenochaetaceae</taxon>
        <taxon>Pyrrhoderma</taxon>
    </lineage>
</organism>
<keyword evidence="2" id="KW-0812">Transmembrane</keyword>
<gene>
    <name evidence="6" type="ORF">PNOK_0330700</name>
</gene>
<dbReference type="SUPFAM" id="SSF53187">
    <property type="entry name" value="Zn-dependent exopeptidases"/>
    <property type="match status" value="1"/>
</dbReference>
<accession>A0A286UM75</accession>
<dbReference type="Pfam" id="PF04253">
    <property type="entry name" value="TFR_dimer"/>
    <property type="match status" value="1"/>
</dbReference>
<feature type="transmembrane region" description="Helical" evidence="2">
    <location>
        <begin position="54"/>
        <end position="71"/>
    </location>
</feature>
<evidence type="ECO:0000259" key="5">
    <source>
        <dbReference type="Pfam" id="PF04389"/>
    </source>
</evidence>
<dbReference type="Proteomes" id="UP000217199">
    <property type="component" value="Unassembled WGS sequence"/>
</dbReference>
<dbReference type="SUPFAM" id="SSF52025">
    <property type="entry name" value="PA domain"/>
    <property type="match status" value="1"/>
</dbReference>
<dbReference type="AlphaFoldDB" id="A0A286UM75"/>
<evidence type="ECO:0000256" key="2">
    <source>
        <dbReference type="SAM" id="Phobius"/>
    </source>
</evidence>
<dbReference type="FunFam" id="3.40.630.10:FF:000101">
    <property type="entry name" value="N-acetylated alpha-linked acidic dipeptidase like 1"/>
    <property type="match status" value="1"/>
</dbReference>
<comment type="similarity">
    <text evidence="1">Belongs to the peptidase M28 family. M28B subfamily.</text>
</comment>
<dbReference type="InterPro" id="IPR007484">
    <property type="entry name" value="Peptidase_M28"/>
</dbReference>
<dbReference type="PANTHER" id="PTHR10404:SF46">
    <property type="entry name" value="VACUOLAR PROTEIN SORTING-ASSOCIATED PROTEIN 70"/>
    <property type="match status" value="1"/>
</dbReference>
<dbReference type="Pfam" id="PF02225">
    <property type="entry name" value="PA"/>
    <property type="match status" value="1"/>
</dbReference>
<protein>
    <submittedName>
        <fullName evidence="6">Zn-dependent exopeptidase</fullName>
    </submittedName>
</protein>
<dbReference type="CDD" id="cd02121">
    <property type="entry name" value="PA_GCPII_like"/>
    <property type="match status" value="1"/>
</dbReference>
<comment type="caution">
    <text evidence="6">The sequence shown here is derived from an EMBL/GenBank/DDBJ whole genome shotgun (WGS) entry which is preliminary data.</text>
</comment>
<dbReference type="InterPro" id="IPR036757">
    <property type="entry name" value="TFR-like_dimer_dom_sf"/>
</dbReference>
<evidence type="ECO:0000313" key="6">
    <source>
        <dbReference type="EMBL" id="PAV20680.1"/>
    </source>
</evidence>
<feature type="domain" description="Peptidase M28" evidence="5">
    <location>
        <begin position="426"/>
        <end position="636"/>
    </location>
</feature>
<dbReference type="InterPro" id="IPR039373">
    <property type="entry name" value="Peptidase_M28B"/>
</dbReference>
<evidence type="ECO:0000313" key="7">
    <source>
        <dbReference type="Proteomes" id="UP000217199"/>
    </source>
</evidence>
<dbReference type="InterPro" id="IPR046450">
    <property type="entry name" value="PA_dom_sf"/>
</dbReference>
<dbReference type="SUPFAM" id="SSF47672">
    <property type="entry name" value="Transferrin receptor-like dimerisation domain"/>
    <property type="match status" value="1"/>
</dbReference>
<name>A0A286UM75_9AGAM</name>
<dbReference type="EMBL" id="NBII01000003">
    <property type="protein sequence ID" value="PAV20680.1"/>
    <property type="molecule type" value="Genomic_DNA"/>
</dbReference>
<proteinExistence type="inferred from homology"/>
<dbReference type="InterPro" id="IPR003137">
    <property type="entry name" value="PA_domain"/>
</dbReference>
<dbReference type="OrthoDB" id="5841748at2759"/>
<reference evidence="6 7" key="1">
    <citation type="journal article" date="2017" name="Mol. Ecol.">
        <title>Comparative and population genomic landscape of Phellinus noxius: A hypervariable fungus causing root rot in trees.</title>
        <authorList>
            <person name="Chung C.L."/>
            <person name="Lee T.J."/>
            <person name="Akiba M."/>
            <person name="Lee H.H."/>
            <person name="Kuo T.H."/>
            <person name="Liu D."/>
            <person name="Ke H.M."/>
            <person name="Yokoi T."/>
            <person name="Roa M.B."/>
            <person name="Lu M.J."/>
            <person name="Chang Y.Y."/>
            <person name="Ann P.J."/>
            <person name="Tsai J.N."/>
            <person name="Chen C.Y."/>
            <person name="Tzean S.S."/>
            <person name="Ota Y."/>
            <person name="Hattori T."/>
            <person name="Sahashi N."/>
            <person name="Liou R.F."/>
            <person name="Kikuchi T."/>
            <person name="Tsai I.J."/>
        </authorList>
    </citation>
    <scope>NUCLEOTIDE SEQUENCE [LARGE SCALE GENOMIC DNA]</scope>
    <source>
        <strain evidence="6 7">FFPRI411160</strain>
    </source>
</reference>
<dbReference type="InterPro" id="IPR007365">
    <property type="entry name" value="TFR-like_dimer_dom"/>
</dbReference>
<dbReference type="PANTHER" id="PTHR10404">
    <property type="entry name" value="N-ACETYLATED-ALPHA-LINKED ACIDIC DIPEPTIDASE"/>
    <property type="match status" value="1"/>
</dbReference>
<evidence type="ECO:0000259" key="4">
    <source>
        <dbReference type="Pfam" id="PF04253"/>
    </source>
</evidence>